<dbReference type="SMART" id="SM00448">
    <property type="entry name" value="REC"/>
    <property type="match status" value="1"/>
</dbReference>
<gene>
    <name evidence="9" type="ORF">HNQ81_001000</name>
</gene>
<dbReference type="SUPFAM" id="SSF52540">
    <property type="entry name" value="P-loop containing nucleoside triphosphate hydrolases"/>
    <property type="match status" value="1"/>
</dbReference>
<keyword evidence="6" id="KW-0597">Phosphoprotein</keyword>
<dbReference type="EMBL" id="JACHEO010000003">
    <property type="protein sequence ID" value="MBB5347287.1"/>
    <property type="molecule type" value="Genomic_DNA"/>
</dbReference>
<dbReference type="InterPro" id="IPR013656">
    <property type="entry name" value="PAS_4"/>
</dbReference>
<dbReference type="PRINTS" id="PR01590">
    <property type="entry name" value="HTHFIS"/>
</dbReference>
<dbReference type="Gene3D" id="3.40.50.2300">
    <property type="match status" value="1"/>
</dbReference>
<dbReference type="SUPFAM" id="SSF46689">
    <property type="entry name" value="Homeodomain-like"/>
    <property type="match status" value="1"/>
</dbReference>
<dbReference type="GO" id="GO:0000160">
    <property type="term" value="P:phosphorelay signal transduction system"/>
    <property type="evidence" value="ECO:0007669"/>
    <property type="project" value="InterPro"/>
</dbReference>
<dbReference type="PROSITE" id="PS50110">
    <property type="entry name" value="RESPONSE_REGULATORY"/>
    <property type="match status" value="1"/>
</dbReference>
<dbReference type="InterPro" id="IPR000014">
    <property type="entry name" value="PAS"/>
</dbReference>
<dbReference type="PANTHER" id="PTHR32071:SF113">
    <property type="entry name" value="ALGINATE BIOSYNTHESIS TRANSCRIPTIONAL REGULATORY PROTEIN ALGB"/>
    <property type="match status" value="1"/>
</dbReference>
<dbReference type="PROSITE" id="PS00676">
    <property type="entry name" value="SIGMA54_INTERACT_2"/>
    <property type="match status" value="1"/>
</dbReference>
<dbReference type="InterPro" id="IPR001789">
    <property type="entry name" value="Sig_transdc_resp-reg_receiver"/>
</dbReference>
<dbReference type="InterPro" id="IPR011006">
    <property type="entry name" value="CheY-like_superfamily"/>
</dbReference>
<name>A0A840ULV8_9BACT</name>
<protein>
    <submittedName>
        <fullName evidence="9">PAS domain S-box-containing protein</fullName>
    </submittedName>
</protein>
<evidence type="ECO:0000256" key="2">
    <source>
        <dbReference type="ARBA" id="ARBA00022840"/>
    </source>
</evidence>
<evidence type="ECO:0000256" key="5">
    <source>
        <dbReference type="ARBA" id="ARBA00023163"/>
    </source>
</evidence>
<dbReference type="AlphaFoldDB" id="A0A840ULV8"/>
<feature type="domain" description="Response regulatory" evidence="8">
    <location>
        <begin position="5"/>
        <end position="119"/>
    </location>
</feature>
<evidence type="ECO:0000256" key="4">
    <source>
        <dbReference type="ARBA" id="ARBA00023125"/>
    </source>
</evidence>
<dbReference type="PROSITE" id="PS00688">
    <property type="entry name" value="SIGMA54_INTERACT_3"/>
    <property type="match status" value="1"/>
</dbReference>
<dbReference type="Gene3D" id="3.30.450.20">
    <property type="entry name" value="PAS domain"/>
    <property type="match status" value="1"/>
</dbReference>
<organism evidence="9 10">
    <name type="scientific">Desulfoprunum benzoelyticum</name>
    <dbReference type="NCBI Taxonomy" id="1506996"/>
    <lineage>
        <taxon>Bacteria</taxon>
        <taxon>Pseudomonadati</taxon>
        <taxon>Thermodesulfobacteriota</taxon>
        <taxon>Desulfobulbia</taxon>
        <taxon>Desulfobulbales</taxon>
        <taxon>Desulfobulbaceae</taxon>
        <taxon>Desulfoprunum</taxon>
    </lineage>
</organism>
<dbReference type="CDD" id="cd00009">
    <property type="entry name" value="AAA"/>
    <property type="match status" value="1"/>
</dbReference>
<dbReference type="GO" id="GO:0043565">
    <property type="term" value="F:sequence-specific DNA binding"/>
    <property type="evidence" value="ECO:0007669"/>
    <property type="project" value="InterPro"/>
</dbReference>
<accession>A0A840ULV8</accession>
<evidence type="ECO:0000256" key="1">
    <source>
        <dbReference type="ARBA" id="ARBA00022741"/>
    </source>
</evidence>
<dbReference type="Pfam" id="PF25601">
    <property type="entry name" value="AAA_lid_14"/>
    <property type="match status" value="1"/>
</dbReference>
<dbReference type="InterPro" id="IPR002197">
    <property type="entry name" value="HTH_Fis"/>
</dbReference>
<keyword evidence="10" id="KW-1185">Reference proteome</keyword>
<evidence type="ECO:0000256" key="3">
    <source>
        <dbReference type="ARBA" id="ARBA00023015"/>
    </source>
</evidence>
<dbReference type="InterPro" id="IPR003593">
    <property type="entry name" value="AAA+_ATPase"/>
</dbReference>
<dbReference type="PANTHER" id="PTHR32071">
    <property type="entry name" value="TRANSCRIPTIONAL REGULATORY PROTEIN"/>
    <property type="match status" value="1"/>
</dbReference>
<dbReference type="InterPro" id="IPR009057">
    <property type="entry name" value="Homeodomain-like_sf"/>
</dbReference>
<keyword evidence="2" id="KW-0067">ATP-binding</keyword>
<dbReference type="Pfam" id="PF02954">
    <property type="entry name" value="HTH_8"/>
    <property type="match status" value="1"/>
</dbReference>
<dbReference type="Gene3D" id="3.40.50.300">
    <property type="entry name" value="P-loop containing nucleotide triphosphate hydrolases"/>
    <property type="match status" value="1"/>
</dbReference>
<keyword evidence="1" id="KW-0547">Nucleotide-binding</keyword>
<dbReference type="InterPro" id="IPR035965">
    <property type="entry name" value="PAS-like_dom_sf"/>
</dbReference>
<dbReference type="InterPro" id="IPR025943">
    <property type="entry name" value="Sigma_54_int_dom_ATP-bd_2"/>
</dbReference>
<dbReference type="InterPro" id="IPR058031">
    <property type="entry name" value="AAA_lid_NorR"/>
</dbReference>
<dbReference type="GO" id="GO:0005524">
    <property type="term" value="F:ATP binding"/>
    <property type="evidence" value="ECO:0007669"/>
    <property type="project" value="UniProtKB-KW"/>
</dbReference>
<dbReference type="Proteomes" id="UP000539642">
    <property type="component" value="Unassembled WGS sequence"/>
</dbReference>
<dbReference type="Pfam" id="PF00072">
    <property type="entry name" value="Response_reg"/>
    <property type="match status" value="1"/>
</dbReference>
<dbReference type="Pfam" id="PF00158">
    <property type="entry name" value="Sigma54_activat"/>
    <property type="match status" value="1"/>
</dbReference>
<evidence type="ECO:0000259" key="8">
    <source>
        <dbReference type="PROSITE" id="PS50110"/>
    </source>
</evidence>
<evidence type="ECO:0000259" key="7">
    <source>
        <dbReference type="PROSITE" id="PS50045"/>
    </source>
</evidence>
<reference evidence="9 10" key="1">
    <citation type="submission" date="2020-08" db="EMBL/GenBank/DDBJ databases">
        <title>Genomic Encyclopedia of Type Strains, Phase IV (KMG-IV): sequencing the most valuable type-strain genomes for metagenomic binning, comparative biology and taxonomic classification.</title>
        <authorList>
            <person name="Goeker M."/>
        </authorList>
    </citation>
    <scope>NUCLEOTIDE SEQUENCE [LARGE SCALE GENOMIC DNA]</scope>
    <source>
        <strain evidence="9 10">DSM 28570</strain>
    </source>
</reference>
<feature type="modified residue" description="4-aspartylphosphate" evidence="6">
    <location>
        <position position="54"/>
    </location>
</feature>
<feature type="domain" description="Sigma-54 factor interaction" evidence="7">
    <location>
        <begin position="263"/>
        <end position="492"/>
    </location>
</feature>
<dbReference type="Gene3D" id="1.10.10.60">
    <property type="entry name" value="Homeodomain-like"/>
    <property type="match status" value="1"/>
</dbReference>
<sequence>MMKKRILIVDDEEGLRFTMDVFLSEEGYEVALATNYDEAVARMAEATFDLMFIDIVMEGKSGIELLRTVKADNPNAQVIIITGAPSAETAAEALRLGALDYIVKPIRQNELIRAAGLALRHKQLADEKDRYRLNIEAIFRSVKDGIVTVDANMRLVDTNTAAMQICGFGRDTCAGAALRSITGRCSGACLPVLKEILATKKEIAVDHIECHRENAQNQVVSISASPLIDHRQQFTGCVMVMRDETRLYHLEKNLIENQAMERLIGVSPEMTRVKELIKALADVQTTVLITGESGTGKELTVEALHSAGTRRDAPLVKVNCGALADSILESELFGHVQGAYTGAVKDRIGRFHLANGGTIFLDEIGDISTKMQLQLLRVIESMSFERVGSSRTEQVDVRVVAATNRDLAAKVAAGEFRQDLYYRLKVVQLGLPPLRARREDIPLLARHMIDRFNRKFNKQIKAMSSEVEHLFQQYPWPGNVRELENCLEYAFIMCNHNVITVSHLPVEMQARIGSPPQSVGRNRALEVERIEQALEKTAGNKAKAARMLSMSRRTFYRKMNKLGLTLMTPDLAQDKGGHDTAEMVSEN</sequence>
<dbReference type="FunFam" id="3.40.50.300:FF:000006">
    <property type="entry name" value="DNA-binding transcriptional regulator NtrC"/>
    <property type="match status" value="1"/>
</dbReference>
<comment type="caution">
    <text evidence="9">The sequence shown here is derived from an EMBL/GenBank/DDBJ whole genome shotgun (WGS) entry which is preliminary data.</text>
</comment>
<evidence type="ECO:0000256" key="6">
    <source>
        <dbReference type="PROSITE-ProRule" id="PRU00169"/>
    </source>
</evidence>
<dbReference type="InterPro" id="IPR025944">
    <property type="entry name" value="Sigma_54_int_dom_CS"/>
</dbReference>
<keyword evidence="5" id="KW-0804">Transcription</keyword>
<dbReference type="GO" id="GO:0006355">
    <property type="term" value="P:regulation of DNA-templated transcription"/>
    <property type="evidence" value="ECO:0007669"/>
    <property type="project" value="InterPro"/>
</dbReference>
<dbReference type="SUPFAM" id="SSF55785">
    <property type="entry name" value="PYP-like sensor domain (PAS domain)"/>
    <property type="match status" value="1"/>
</dbReference>
<dbReference type="Pfam" id="PF08448">
    <property type="entry name" value="PAS_4"/>
    <property type="match status" value="1"/>
</dbReference>
<proteinExistence type="predicted"/>
<dbReference type="PROSITE" id="PS50045">
    <property type="entry name" value="SIGMA54_INTERACT_4"/>
    <property type="match status" value="1"/>
</dbReference>
<dbReference type="RefSeq" id="WP_221270826.1">
    <property type="nucleotide sequence ID" value="NZ_JACHEO010000003.1"/>
</dbReference>
<dbReference type="SUPFAM" id="SSF52172">
    <property type="entry name" value="CheY-like"/>
    <property type="match status" value="1"/>
</dbReference>
<evidence type="ECO:0000313" key="9">
    <source>
        <dbReference type="EMBL" id="MBB5347287.1"/>
    </source>
</evidence>
<dbReference type="Gene3D" id="1.10.8.60">
    <property type="match status" value="1"/>
</dbReference>
<dbReference type="SMART" id="SM00382">
    <property type="entry name" value="AAA"/>
    <property type="match status" value="1"/>
</dbReference>
<dbReference type="InterPro" id="IPR027417">
    <property type="entry name" value="P-loop_NTPase"/>
</dbReference>
<dbReference type="InterPro" id="IPR002078">
    <property type="entry name" value="Sigma_54_int"/>
</dbReference>
<keyword evidence="4" id="KW-0238">DNA-binding</keyword>
<dbReference type="NCBIfam" id="TIGR00229">
    <property type="entry name" value="sensory_box"/>
    <property type="match status" value="1"/>
</dbReference>
<dbReference type="CDD" id="cd00130">
    <property type="entry name" value="PAS"/>
    <property type="match status" value="1"/>
</dbReference>
<evidence type="ECO:0000313" key="10">
    <source>
        <dbReference type="Proteomes" id="UP000539642"/>
    </source>
</evidence>
<keyword evidence="3" id="KW-0805">Transcription regulation</keyword>